<accession>A0A837RJN7</accession>
<dbReference type="Proteomes" id="UP000050964">
    <property type="component" value="Unassembled WGS sequence"/>
</dbReference>
<reference evidence="2 3" key="1">
    <citation type="journal article" date="2015" name="Genome Announc.">
        <title>Expanding the biotechnology potential of lactobacilli through comparative genomics of 213 strains and associated genera.</title>
        <authorList>
            <person name="Sun Z."/>
            <person name="Harris H.M."/>
            <person name="McCann A."/>
            <person name="Guo C."/>
            <person name="Argimon S."/>
            <person name="Zhang W."/>
            <person name="Yang X."/>
            <person name="Jeffery I.B."/>
            <person name="Cooney J.C."/>
            <person name="Kagawa T.F."/>
            <person name="Liu W."/>
            <person name="Song Y."/>
            <person name="Salvetti E."/>
            <person name="Wrobel A."/>
            <person name="Rasinkangas P."/>
            <person name="Parkhill J."/>
            <person name="Rea M.C."/>
            <person name="O'Sullivan O."/>
            <person name="Ritari J."/>
            <person name="Douillard F.P."/>
            <person name="Paul Ross R."/>
            <person name="Yang R."/>
            <person name="Briner A.E."/>
            <person name="Felis G.E."/>
            <person name="de Vos W.M."/>
            <person name="Barrangou R."/>
            <person name="Klaenhammer T.R."/>
            <person name="Caufield P.W."/>
            <person name="Cui Y."/>
            <person name="Zhang H."/>
            <person name="O'Toole P.W."/>
        </authorList>
    </citation>
    <scope>NUCLEOTIDE SEQUENCE [LARGE SCALE GENOMIC DNA]</scope>
    <source>
        <strain evidence="2 3">JCM 15951</strain>
    </source>
</reference>
<proteinExistence type="predicted"/>
<comment type="caution">
    <text evidence="2">The sequence shown here is derived from an EMBL/GenBank/DDBJ whole genome shotgun (WGS) entry which is preliminary data.</text>
</comment>
<dbReference type="PANTHER" id="PTHR30543">
    <property type="entry name" value="CHROMATE REDUCTASE"/>
    <property type="match status" value="1"/>
</dbReference>
<gene>
    <name evidence="2" type="ORF">FD26_GL000645</name>
</gene>
<evidence type="ECO:0000259" key="1">
    <source>
        <dbReference type="Pfam" id="PF03358"/>
    </source>
</evidence>
<dbReference type="GO" id="GO:0005829">
    <property type="term" value="C:cytosol"/>
    <property type="evidence" value="ECO:0007669"/>
    <property type="project" value="TreeGrafter"/>
</dbReference>
<dbReference type="Gene3D" id="3.40.50.360">
    <property type="match status" value="1"/>
</dbReference>
<dbReference type="PANTHER" id="PTHR30543:SF21">
    <property type="entry name" value="NAD(P)H-DEPENDENT FMN REDUCTASE LOT6"/>
    <property type="match status" value="1"/>
</dbReference>
<dbReference type="SUPFAM" id="SSF52218">
    <property type="entry name" value="Flavoproteins"/>
    <property type="match status" value="1"/>
</dbReference>
<protein>
    <submittedName>
        <fullName evidence="2">Chromate reductase</fullName>
    </submittedName>
</protein>
<dbReference type="InterPro" id="IPR005025">
    <property type="entry name" value="FMN_Rdtase-like_dom"/>
</dbReference>
<feature type="domain" description="NADPH-dependent FMN reductase-like" evidence="1">
    <location>
        <begin position="24"/>
        <end position="171"/>
    </location>
</feature>
<evidence type="ECO:0000313" key="2">
    <source>
        <dbReference type="EMBL" id="KRK44289.1"/>
    </source>
</evidence>
<dbReference type="GO" id="GO:0016491">
    <property type="term" value="F:oxidoreductase activity"/>
    <property type="evidence" value="ECO:0007669"/>
    <property type="project" value="InterPro"/>
</dbReference>
<dbReference type="GO" id="GO:0010181">
    <property type="term" value="F:FMN binding"/>
    <property type="evidence" value="ECO:0007669"/>
    <property type="project" value="TreeGrafter"/>
</dbReference>
<dbReference type="Pfam" id="PF03358">
    <property type="entry name" value="FMN_red"/>
    <property type="match status" value="1"/>
</dbReference>
<dbReference type="EMBL" id="AZDB01000002">
    <property type="protein sequence ID" value="KRK44289.1"/>
    <property type="molecule type" value="Genomic_DNA"/>
</dbReference>
<organism evidence="2 3">
    <name type="scientific">Companilactobacillus crustorum JCM 15951</name>
    <dbReference type="NCBI Taxonomy" id="1423737"/>
    <lineage>
        <taxon>Bacteria</taxon>
        <taxon>Bacillati</taxon>
        <taxon>Bacillota</taxon>
        <taxon>Bacilli</taxon>
        <taxon>Lactobacillales</taxon>
        <taxon>Lactobacillaceae</taxon>
        <taxon>Companilactobacillus</taxon>
    </lineage>
</organism>
<dbReference type="InterPro" id="IPR029039">
    <property type="entry name" value="Flavoprotein-like_sf"/>
</dbReference>
<evidence type="ECO:0000313" key="3">
    <source>
        <dbReference type="Proteomes" id="UP000050964"/>
    </source>
</evidence>
<dbReference type="InterPro" id="IPR050712">
    <property type="entry name" value="NAD(P)H-dep_reductase"/>
</dbReference>
<dbReference type="AlphaFoldDB" id="A0A837RJN7"/>
<name>A0A837RJN7_9LACO</name>
<sequence>MLKKSFCDNLEILKDMEEFYMSKKIAVLVGSLRKGSFSKQIAKNLMKLFPSDYEPEFVEIGNLPLYNEDIDTPENVPAEYTEFRNKVKDAAGVLFVTPEYNRSIPGGLKNALDVGSRPYGQSIWDKKPAAIVSVSPGAISGFGANHALRQSLVFLNMPILQQPEAYIGNVTQILDEDGNVAEGTVGFLQSIVDAYVELLNRY</sequence>